<accession>A0A9X2FAY9</accession>
<organism evidence="1 2">
    <name type="scientific">Aeoliella straminimaris</name>
    <dbReference type="NCBI Taxonomy" id="2954799"/>
    <lineage>
        <taxon>Bacteria</taxon>
        <taxon>Pseudomonadati</taxon>
        <taxon>Planctomycetota</taxon>
        <taxon>Planctomycetia</taxon>
        <taxon>Pirellulales</taxon>
        <taxon>Lacipirellulaceae</taxon>
        <taxon>Aeoliella</taxon>
    </lineage>
</organism>
<dbReference type="NCBIfam" id="TIGR02595">
    <property type="entry name" value="PEP_CTERM"/>
    <property type="match status" value="1"/>
</dbReference>
<evidence type="ECO:0000313" key="1">
    <source>
        <dbReference type="EMBL" id="MCO6044898.1"/>
    </source>
</evidence>
<dbReference type="InterPro" id="IPR013424">
    <property type="entry name" value="Ice-binding_C"/>
</dbReference>
<dbReference type="PROSITE" id="PS51257">
    <property type="entry name" value="PROKAR_LIPOPROTEIN"/>
    <property type="match status" value="1"/>
</dbReference>
<gene>
    <name evidence="1" type="ORF">NG895_13390</name>
</gene>
<dbReference type="Proteomes" id="UP001155241">
    <property type="component" value="Unassembled WGS sequence"/>
</dbReference>
<evidence type="ECO:0000313" key="2">
    <source>
        <dbReference type="Proteomes" id="UP001155241"/>
    </source>
</evidence>
<proteinExistence type="predicted"/>
<sequence length="382" mass="40202">MTSSIKPKSHTRCLGEDCDLPVFTLLFWAAILACVSMSSLSQAAITVRLPDIDIAPGDSGTLDASIEIGGPSSIPGIPFHHSIQGYDVTVQLTPDSAGLRLPSVADGFFGVGISTQQQNSVRSTNGIGCTTGFGVDCPPSFSTGTYLLLSIDYHIGPDVEPGTRYDLSFDRSATEIYCASGPCIIDAFVDGTVTVGPSSANVRGGPVGLEEFRGAIISEDFEAGSPGPIELPLETPIARFNSGDLRYYKLGSDFGLAIGGGNEISAELNEQTKEVGAWISARTSGKEVTGHFYSKGLLLGSATVHTLWDQPTFLGFRSSTDDITKVVFEGDSSGVVYTLDGFTASLTVPEPDAFLLLLAATGMLFFCRRKLATPAFSTGMGF</sequence>
<dbReference type="AlphaFoldDB" id="A0A9X2FAY9"/>
<name>A0A9X2FAY9_9BACT</name>
<reference evidence="1" key="1">
    <citation type="submission" date="2022-06" db="EMBL/GenBank/DDBJ databases">
        <title>Aeoliella straminimaris, a novel planctomycete from sediments.</title>
        <authorList>
            <person name="Vitorino I.R."/>
            <person name="Lage O.M."/>
        </authorList>
    </citation>
    <scope>NUCLEOTIDE SEQUENCE</scope>
    <source>
        <strain evidence="1">ICT_H6.2</strain>
    </source>
</reference>
<keyword evidence="2" id="KW-1185">Reference proteome</keyword>
<protein>
    <submittedName>
        <fullName evidence="1">PEP-CTERM sorting domain-containing protein</fullName>
    </submittedName>
</protein>
<dbReference type="EMBL" id="JAMXLR010000043">
    <property type="protein sequence ID" value="MCO6044898.1"/>
    <property type="molecule type" value="Genomic_DNA"/>
</dbReference>
<dbReference type="RefSeq" id="WP_252853010.1">
    <property type="nucleotide sequence ID" value="NZ_JAMXLR010000043.1"/>
</dbReference>
<comment type="caution">
    <text evidence="1">The sequence shown here is derived from an EMBL/GenBank/DDBJ whole genome shotgun (WGS) entry which is preliminary data.</text>
</comment>